<evidence type="ECO:0000313" key="5">
    <source>
        <dbReference type="Proteomes" id="UP000663852"/>
    </source>
</evidence>
<sequence>MLNVKLQGYENKIEDQEYLYQQEVPSVLQQIENTNSSLPTFQRNLTICHIKAKRQSIQATKCRLKKYNQILRVTDKAGIFHFGDTKDCKRKAGAYRQKAGAYVELETNPLRSVFDKVELAYLYFVPKPHKEETPLRPIVLSMSKPTTSISKFLDRLLRPLFDKHVRSTTIIDGVDLIRRLETYAANGYLKPTTHLCTFDITDLYTILPQEESLNILTQILMKHGYRKVRGVPTDAIRKLARLVSTENVFIYEKKFYR</sequence>
<dbReference type="PROSITE" id="PS50878">
    <property type="entry name" value="RT_POL"/>
    <property type="match status" value="1"/>
</dbReference>
<name>A0A815L1V3_ADIRI</name>
<evidence type="ECO:0000313" key="4">
    <source>
        <dbReference type="Proteomes" id="UP000663828"/>
    </source>
</evidence>
<dbReference type="EMBL" id="CAJNOR010004825">
    <property type="protein sequence ID" value="CAF1529472.1"/>
    <property type="molecule type" value="Genomic_DNA"/>
</dbReference>
<dbReference type="OrthoDB" id="10051491at2759"/>
<reference evidence="2" key="1">
    <citation type="submission" date="2021-02" db="EMBL/GenBank/DDBJ databases">
        <authorList>
            <person name="Nowell W R."/>
        </authorList>
    </citation>
    <scope>NUCLEOTIDE SEQUENCE</scope>
</reference>
<evidence type="ECO:0000313" key="3">
    <source>
        <dbReference type="EMBL" id="CAF1529472.1"/>
    </source>
</evidence>
<evidence type="ECO:0000313" key="2">
    <source>
        <dbReference type="EMBL" id="CAF1400977.1"/>
    </source>
</evidence>
<keyword evidence="4" id="KW-1185">Reference proteome</keyword>
<feature type="domain" description="Reverse transcriptase" evidence="1">
    <location>
        <begin position="106"/>
        <end position="257"/>
    </location>
</feature>
<dbReference type="Proteomes" id="UP000663852">
    <property type="component" value="Unassembled WGS sequence"/>
</dbReference>
<dbReference type="PANTHER" id="PTHR21301">
    <property type="entry name" value="REVERSE TRANSCRIPTASE"/>
    <property type="match status" value="1"/>
</dbReference>
<dbReference type="EMBL" id="CAJNOJ010000326">
    <property type="protein sequence ID" value="CAF1400977.1"/>
    <property type="molecule type" value="Genomic_DNA"/>
</dbReference>
<dbReference type="PANTHER" id="PTHR21301:SF10">
    <property type="entry name" value="REVERSE TRANSCRIPTASE DOMAIN-CONTAINING PROTEIN"/>
    <property type="match status" value="1"/>
</dbReference>
<dbReference type="Proteomes" id="UP000663828">
    <property type="component" value="Unassembled WGS sequence"/>
</dbReference>
<gene>
    <name evidence="2" type="ORF">EDS130_LOCUS36006</name>
    <name evidence="3" type="ORF">XAT740_LOCUS41353</name>
</gene>
<organism evidence="2 5">
    <name type="scientific">Adineta ricciae</name>
    <name type="common">Rotifer</name>
    <dbReference type="NCBI Taxonomy" id="249248"/>
    <lineage>
        <taxon>Eukaryota</taxon>
        <taxon>Metazoa</taxon>
        <taxon>Spiralia</taxon>
        <taxon>Gnathifera</taxon>
        <taxon>Rotifera</taxon>
        <taxon>Eurotatoria</taxon>
        <taxon>Bdelloidea</taxon>
        <taxon>Adinetida</taxon>
        <taxon>Adinetidae</taxon>
        <taxon>Adineta</taxon>
    </lineage>
</organism>
<evidence type="ECO:0000259" key="1">
    <source>
        <dbReference type="PROSITE" id="PS50878"/>
    </source>
</evidence>
<proteinExistence type="predicted"/>
<dbReference type="InterPro" id="IPR000477">
    <property type="entry name" value="RT_dom"/>
</dbReference>
<protein>
    <recommendedName>
        <fullName evidence="1">Reverse transcriptase domain-containing protein</fullName>
    </recommendedName>
</protein>
<comment type="caution">
    <text evidence="2">The sequence shown here is derived from an EMBL/GenBank/DDBJ whole genome shotgun (WGS) entry which is preliminary data.</text>
</comment>
<dbReference type="AlphaFoldDB" id="A0A815L1V3"/>
<accession>A0A815L1V3</accession>